<comment type="caution">
    <text evidence="6">The sequence shown here is derived from an EMBL/GenBank/DDBJ whole genome shotgun (WGS) entry which is preliminary data.</text>
</comment>
<proteinExistence type="predicted"/>
<evidence type="ECO:0000313" key="7">
    <source>
        <dbReference type="Proteomes" id="UP001054837"/>
    </source>
</evidence>
<reference evidence="6 7" key="1">
    <citation type="submission" date="2021-06" db="EMBL/GenBank/DDBJ databases">
        <title>Caerostris darwini draft genome.</title>
        <authorList>
            <person name="Kono N."/>
            <person name="Arakawa K."/>
        </authorList>
    </citation>
    <scope>NUCLEOTIDE SEQUENCE [LARGE SCALE GENOMIC DNA]</scope>
</reference>
<evidence type="ECO:0000256" key="2">
    <source>
        <dbReference type="ARBA" id="ARBA00022692"/>
    </source>
</evidence>
<dbReference type="Pfam" id="PF00083">
    <property type="entry name" value="Sugar_tr"/>
    <property type="match status" value="1"/>
</dbReference>
<feature type="transmembrane region" description="Helical" evidence="5">
    <location>
        <begin position="12"/>
        <end position="32"/>
    </location>
</feature>
<comment type="subcellular location">
    <subcellularLocation>
        <location evidence="1">Membrane</location>
    </subcellularLocation>
</comment>
<organism evidence="6 7">
    <name type="scientific">Caerostris darwini</name>
    <dbReference type="NCBI Taxonomy" id="1538125"/>
    <lineage>
        <taxon>Eukaryota</taxon>
        <taxon>Metazoa</taxon>
        <taxon>Ecdysozoa</taxon>
        <taxon>Arthropoda</taxon>
        <taxon>Chelicerata</taxon>
        <taxon>Arachnida</taxon>
        <taxon>Araneae</taxon>
        <taxon>Araneomorphae</taxon>
        <taxon>Entelegynae</taxon>
        <taxon>Araneoidea</taxon>
        <taxon>Araneidae</taxon>
        <taxon>Caerostris</taxon>
    </lineage>
</organism>
<dbReference type="AlphaFoldDB" id="A0AAV4QW02"/>
<dbReference type="Gene3D" id="1.20.1250.20">
    <property type="entry name" value="MFS general substrate transporter like domains"/>
    <property type="match status" value="1"/>
</dbReference>
<dbReference type="InterPro" id="IPR036259">
    <property type="entry name" value="MFS_trans_sf"/>
</dbReference>
<sequence length="195" mass="22074">MAELITWKAEFAAMAALLNIVGVGMISAFTASASVDMKRPGSRFSYVTSNQITWIASLPSITAIFGNLLSGYLSLKIGRKSVIMYASGPLVIKLAYDSLRTDSTLAVCRSFTFWFQCWNVLRFCSNIYNRDSNNENKRIPRFLLSYHICNRSFDCYATWNNSSMVMASNCGSLFLYISHFLHIFHTRIASMAYRK</sequence>
<accession>A0AAV4QW02</accession>
<evidence type="ECO:0000256" key="4">
    <source>
        <dbReference type="ARBA" id="ARBA00023136"/>
    </source>
</evidence>
<keyword evidence="7" id="KW-1185">Reference proteome</keyword>
<evidence type="ECO:0000313" key="6">
    <source>
        <dbReference type="EMBL" id="GIY12989.1"/>
    </source>
</evidence>
<evidence type="ECO:0000256" key="5">
    <source>
        <dbReference type="SAM" id="Phobius"/>
    </source>
</evidence>
<name>A0AAV4QW02_9ARAC</name>
<dbReference type="InterPro" id="IPR005828">
    <property type="entry name" value="MFS_sugar_transport-like"/>
</dbReference>
<gene>
    <name evidence="6" type="primary">Tret1_5</name>
    <name evidence="6" type="ORF">CDAR_269791</name>
</gene>
<dbReference type="SUPFAM" id="SSF103473">
    <property type="entry name" value="MFS general substrate transporter"/>
    <property type="match status" value="1"/>
</dbReference>
<keyword evidence="4 5" id="KW-0472">Membrane</keyword>
<dbReference type="GO" id="GO:0016020">
    <property type="term" value="C:membrane"/>
    <property type="evidence" value="ECO:0007669"/>
    <property type="project" value="UniProtKB-SubCell"/>
</dbReference>
<keyword evidence="3 5" id="KW-1133">Transmembrane helix</keyword>
<dbReference type="GO" id="GO:0022857">
    <property type="term" value="F:transmembrane transporter activity"/>
    <property type="evidence" value="ECO:0007669"/>
    <property type="project" value="InterPro"/>
</dbReference>
<evidence type="ECO:0000256" key="1">
    <source>
        <dbReference type="ARBA" id="ARBA00004370"/>
    </source>
</evidence>
<keyword evidence="2 5" id="KW-0812">Transmembrane</keyword>
<evidence type="ECO:0000256" key="3">
    <source>
        <dbReference type="ARBA" id="ARBA00022989"/>
    </source>
</evidence>
<feature type="transmembrane region" description="Helical" evidence="5">
    <location>
        <begin position="52"/>
        <end position="75"/>
    </location>
</feature>
<dbReference type="Proteomes" id="UP001054837">
    <property type="component" value="Unassembled WGS sequence"/>
</dbReference>
<protein>
    <submittedName>
        <fullName evidence="6">Facilitated trehalose transporter Tret1</fullName>
    </submittedName>
</protein>
<dbReference type="EMBL" id="BPLQ01005160">
    <property type="protein sequence ID" value="GIY12989.1"/>
    <property type="molecule type" value="Genomic_DNA"/>
</dbReference>